<keyword evidence="7 9" id="KW-0408">Iron</keyword>
<comment type="subcellular location">
    <subcellularLocation>
        <location evidence="1">Periplasm</location>
    </subcellularLocation>
</comment>
<dbReference type="EMBL" id="JACNFK010000026">
    <property type="protein sequence ID" value="MBC8519713.1"/>
    <property type="molecule type" value="Genomic_DNA"/>
</dbReference>
<dbReference type="Proteomes" id="UP000654401">
    <property type="component" value="Unassembled WGS sequence"/>
</dbReference>
<accession>A0A8J6NZQ4</accession>
<organism evidence="11 12">
    <name type="scientific">Candidatus Thiopontia autotrophica</name>
    <dbReference type="NCBI Taxonomy" id="2841688"/>
    <lineage>
        <taxon>Bacteria</taxon>
        <taxon>Pseudomonadati</taxon>
        <taxon>Pseudomonadota</taxon>
        <taxon>Gammaproteobacteria</taxon>
        <taxon>Candidatus Thiopontia</taxon>
    </lineage>
</organism>
<dbReference type="PANTHER" id="PTHR33751:SF9">
    <property type="entry name" value="CYTOCHROME C4"/>
    <property type="match status" value="1"/>
</dbReference>
<feature type="binding site" description="covalent" evidence="8">
    <location>
        <position position="16"/>
    </location>
    <ligand>
        <name>heme c</name>
        <dbReference type="ChEBI" id="CHEBI:61717"/>
        <label>1</label>
    </ligand>
</feature>
<dbReference type="AlphaFoldDB" id="A0A8J6NZQ4"/>
<dbReference type="InterPro" id="IPR036909">
    <property type="entry name" value="Cyt_c-like_dom_sf"/>
</dbReference>
<dbReference type="InterPro" id="IPR050597">
    <property type="entry name" value="Cytochrome_c_Oxidase_Subunit"/>
</dbReference>
<keyword evidence="3 8" id="KW-0349">Heme</keyword>
<feature type="domain" description="Cytochrome c" evidence="10">
    <location>
        <begin position="90"/>
        <end position="174"/>
    </location>
</feature>
<comment type="caution">
    <text evidence="11">The sequence shown here is derived from an EMBL/GenBank/DDBJ whole genome shotgun (WGS) entry which is preliminary data.</text>
</comment>
<evidence type="ECO:0000256" key="1">
    <source>
        <dbReference type="ARBA" id="ARBA00004418"/>
    </source>
</evidence>
<evidence type="ECO:0000313" key="12">
    <source>
        <dbReference type="Proteomes" id="UP000654401"/>
    </source>
</evidence>
<reference evidence="11 12" key="1">
    <citation type="submission" date="2020-08" db="EMBL/GenBank/DDBJ databases">
        <title>Bridging the membrane lipid divide: bacteria of the FCB group superphylum have the potential to synthesize archaeal ether lipids.</title>
        <authorList>
            <person name="Villanueva L."/>
            <person name="Von Meijenfeldt F.A.B."/>
            <person name="Westbye A.B."/>
            <person name="Yadav S."/>
            <person name="Hopmans E.C."/>
            <person name="Dutilh B.E."/>
            <person name="Sinninghe Damste J.S."/>
        </authorList>
    </citation>
    <scope>NUCLEOTIDE SEQUENCE [LARGE SCALE GENOMIC DNA]</scope>
    <source>
        <strain evidence="11">NIOZ-UU100</strain>
    </source>
</reference>
<evidence type="ECO:0000256" key="4">
    <source>
        <dbReference type="ARBA" id="ARBA00022723"/>
    </source>
</evidence>
<feature type="binding site" description="axial binding residue" evidence="9">
    <location>
        <position position="107"/>
    </location>
    <ligand>
        <name>heme c</name>
        <dbReference type="ChEBI" id="CHEBI:61717"/>
        <label>2</label>
    </ligand>
    <ligandPart>
        <name>Fe</name>
        <dbReference type="ChEBI" id="CHEBI:18248"/>
    </ligandPart>
</feature>
<keyword evidence="6" id="KW-0249">Electron transport</keyword>
<dbReference type="Gene3D" id="1.10.760.10">
    <property type="entry name" value="Cytochrome c-like domain"/>
    <property type="match status" value="2"/>
</dbReference>
<evidence type="ECO:0000256" key="5">
    <source>
        <dbReference type="ARBA" id="ARBA00022764"/>
    </source>
</evidence>
<dbReference type="Pfam" id="PF00034">
    <property type="entry name" value="Cytochrom_C"/>
    <property type="match status" value="1"/>
</dbReference>
<evidence type="ECO:0000313" key="11">
    <source>
        <dbReference type="EMBL" id="MBC8519713.1"/>
    </source>
</evidence>
<feature type="domain" description="Cytochrome c" evidence="10">
    <location>
        <begin position="1"/>
        <end position="79"/>
    </location>
</feature>
<feature type="binding site" description="axial binding residue" evidence="9">
    <location>
        <position position="56"/>
    </location>
    <ligand>
        <name>heme c</name>
        <dbReference type="ChEBI" id="CHEBI:61717"/>
        <label>1</label>
    </ligand>
    <ligandPart>
        <name>Fe</name>
        <dbReference type="ChEBI" id="CHEBI:18248"/>
    </ligandPart>
</feature>
<dbReference type="GO" id="GO:0020037">
    <property type="term" value="F:heme binding"/>
    <property type="evidence" value="ECO:0007669"/>
    <property type="project" value="InterPro"/>
</dbReference>
<protein>
    <submittedName>
        <fullName evidence="11">C-type cytochrome</fullName>
    </submittedName>
</protein>
<dbReference type="InterPro" id="IPR024167">
    <property type="entry name" value="Cytochrome_c4-like"/>
</dbReference>
<name>A0A8J6NZQ4_9GAMM</name>
<keyword evidence="5" id="KW-0574">Periplasm</keyword>
<feature type="binding site" description="covalent" evidence="8">
    <location>
        <position position="13"/>
    </location>
    <ligand>
        <name>heme c</name>
        <dbReference type="ChEBI" id="CHEBI:61717"/>
        <label>1</label>
    </ligand>
</feature>
<gene>
    <name evidence="11" type="ORF">H8D24_04810</name>
</gene>
<keyword evidence="4 9" id="KW-0479">Metal-binding</keyword>
<comment type="PTM">
    <text evidence="8">Binds 2 heme c groups covalently per subunit.</text>
</comment>
<evidence type="ECO:0000259" key="10">
    <source>
        <dbReference type="PROSITE" id="PS51007"/>
    </source>
</evidence>
<evidence type="ECO:0000256" key="2">
    <source>
        <dbReference type="ARBA" id="ARBA00022448"/>
    </source>
</evidence>
<evidence type="ECO:0000256" key="8">
    <source>
        <dbReference type="PIRSR" id="PIRSR000005-1"/>
    </source>
</evidence>
<feature type="binding site" description="axial binding residue" evidence="9">
    <location>
        <position position="151"/>
    </location>
    <ligand>
        <name>heme c</name>
        <dbReference type="ChEBI" id="CHEBI:61717"/>
        <label>2</label>
    </ligand>
    <ligandPart>
        <name>Fe</name>
        <dbReference type="ChEBI" id="CHEBI:18248"/>
    </ligandPart>
</feature>
<dbReference type="SUPFAM" id="SSF46626">
    <property type="entry name" value="Cytochrome c"/>
    <property type="match status" value="2"/>
</dbReference>
<evidence type="ECO:0000256" key="6">
    <source>
        <dbReference type="ARBA" id="ARBA00022982"/>
    </source>
</evidence>
<sequence length="174" mass="18351">MSGASGTMLASTCEGCHGTDGNSNGPATPTIAGMSEDYLIEAMEEFRDGDTKSTIMGRVAKGYTDGEIEAMSAYFAEIGYVGASQSADAATVAMGEKLHSKYCEKCHHDGGSDASDDSGILAGQWTPYLHYTLQDFASGDRAISRKMKKKMDQLVAAEGQAGLDAIITYYGSQN</sequence>
<dbReference type="GO" id="GO:0042597">
    <property type="term" value="C:periplasmic space"/>
    <property type="evidence" value="ECO:0007669"/>
    <property type="project" value="UniProtKB-SubCell"/>
</dbReference>
<evidence type="ECO:0000256" key="3">
    <source>
        <dbReference type="ARBA" id="ARBA00022617"/>
    </source>
</evidence>
<dbReference type="GO" id="GO:0005506">
    <property type="term" value="F:iron ion binding"/>
    <property type="evidence" value="ECO:0007669"/>
    <property type="project" value="InterPro"/>
</dbReference>
<keyword evidence="2" id="KW-0813">Transport</keyword>
<feature type="binding site" description="axial binding residue" evidence="9">
    <location>
        <position position="17"/>
    </location>
    <ligand>
        <name>heme c</name>
        <dbReference type="ChEBI" id="CHEBI:61717"/>
        <label>1</label>
    </ligand>
    <ligandPart>
        <name>Fe</name>
        <dbReference type="ChEBI" id="CHEBI:18248"/>
    </ligandPart>
</feature>
<evidence type="ECO:0000256" key="9">
    <source>
        <dbReference type="PIRSR" id="PIRSR000005-2"/>
    </source>
</evidence>
<evidence type="ECO:0000256" key="7">
    <source>
        <dbReference type="ARBA" id="ARBA00023004"/>
    </source>
</evidence>
<dbReference type="PANTHER" id="PTHR33751">
    <property type="entry name" value="CBB3-TYPE CYTOCHROME C OXIDASE SUBUNIT FIXP"/>
    <property type="match status" value="1"/>
</dbReference>
<feature type="binding site" description="covalent" evidence="8">
    <location>
        <position position="106"/>
    </location>
    <ligand>
        <name>heme c</name>
        <dbReference type="ChEBI" id="CHEBI:61717"/>
        <label>2</label>
    </ligand>
</feature>
<dbReference type="InterPro" id="IPR009056">
    <property type="entry name" value="Cyt_c-like_dom"/>
</dbReference>
<dbReference type="PIRSF" id="PIRSF000005">
    <property type="entry name" value="Cytochrome_c4"/>
    <property type="match status" value="1"/>
</dbReference>
<dbReference type="GO" id="GO:0009055">
    <property type="term" value="F:electron transfer activity"/>
    <property type="evidence" value="ECO:0007669"/>
    <property type="project" value="InterPro"/>
</dbReference>
<feature type="binding site" description="covalent" evidence="8">
    <location>
        <position position="103"/>
    </location>
    <ligand>
        <name>heme c</name>
        <dbReference type="ChEBI" id="CHEBI:61717"/>
        <label>2</label>
    </ligand>
</feature>
<dbReference type="PROSITE" id="PS51007">
    <property type="entry name" value="CYTC"/>
    <property type="match status" value="2"/>
</dbReference>
<proteinExistence type="predicted"/>